<name>A0AAN7K140_9MYRT</name>
<proteinExistence type="predicted"/>
<feature type="transmembrane region" description="Helical" evidence="2">
    <location>
        <begin position="74"/>
        <end position="95"/>
    </location>
</feature>
<protein>
    <submittedName>
        <fullName evidence="3">Uncharacterized protein</fullName>
    </submittedName>
</protein>
<sequence length="334" mass="38412">MAFNGHEPKSTAHVQMIADPSINGSMEMVPSIRLKEDPFSLFCLIISLVIFLLPREPFIEEPELSDLHLRKLRLFDPLLISLSLPLWVSLFILWVRRRSSSVHLRLREMERRPSFCAVLLFFILLSSERLHGEERMEVLHDIDYRGPETHFSTSPPPSHSHQGSKWTQGTVSGEPSGNRKTLKANHKLPVKGHKCCFHNVPMIIRSFDNENSQSCIVKPFFDVVFIFKIVLLKAAKEVGPKEELGCYTFFLMLVYYVPKHMACREHKTSPRTTGEKDNDRQKLYCYDCGEYSIASVYSWLHGLISMDHIFPLPNDFDADKAVLTIHLALQDSIM</sequence>
<keyword evidence="2" id="KW-0472">Membrane</keyword>
<gene>
    <name evidence="3" type="ORF">SAY87_009045</name>
</gene>
<evidence type="ECO:0000313" key="3">
    <source>
        <dbReference type="EMBL" id="KAK4755288.1"/>
    </source>
</evidence>
<feature type="transmembrane region" description="Helical" evidence="2">
    <location>
        <begin position="38"/>
        <end position="54"/>
    </location>
</feature>
<evidence type="ECO:0000313" key="4">
    <source>
        <dbReference type="Proteomes" id="UP001345219"/>
    </source>
</evidence>
<accession>A0AAN7K140</accession>
<evidence type="ECO:0000256" key="1">
    <source>
        <dbReference type="SAM" id="MobiDB-lite"/>
    </source>
</evidence>
<dbReference type="EMBL" id="JAXIOK010000014">
    <property type="protein sequence ID" value="KAK4755288.1"/>
    <property type="molecule type" value="Genomic_DNA"/>
</dbReference>
<keyword evidence="2" id="KW-1133">Transmembrane helix</keyword>
<feature type="compositionally biased region" description="Polar residues" evidence="1">
    <location>
        <begin position="163"/>
        <end position="179"/>
    </location>
</feature>
<evidence type="ECO:0000256" key="2">
    <source>
        <dbReference type="SAM" id="Phobius"/>
    </source>
</evidence>
<keyword evidence="4" id="KW-1185">Reference proteome</keyword>
<organism evidence="3 4">
    <name type="scientific">Trapa incisa</name>
    <dbReference type="NCBI Taxonomy" id="236973"/>
    <lineage>
        <taxon>Eukaryota</taxon>
        <taxon>Viridiplantae</taxon>
        <taxon>Streptophyta</taxon>
        <taxon>Embryophyta</taxon>
        <taxon>Tracheophyta</taxon>
        <taxon>Spermatophyta</taxon>
        <taxon>Magnoliopsida</taxon>
        <taxon>eudicotyledons</taxon>
        <taxon>Gunneridae</taxon>
        <taxon>Pentapetalae</taxon>
        <taxon>rosids</taxon>
        <taxon>malvids</taxon>
        <taxon>Myrtales</taxon>
        <taxon>Lythraceae</taxon>
        <taxon>Trapa</taxon>
    </lineage>
</organism>
<reference evidence="3 4" key="1">
    <citation type="journal article" date="2023" name="Hortic Res">
        <title>Pangenome of water caltrop reveals structural variations and asymmetric subgenome divergence after allopolyploidization.</title>
        <authorList>
            <person name="Zhang X."/>
            <person name="Chen Y."/>
            <person name="Wang L."/>
            <person name="Yuan Y."/>
            <person name="Fang M."/>
            <person name="Shi L."/>
            <person name="Lu R."/>
            <person name="Comes H.P."/>
            <person name="Ma Y."/>
            <person name="Chen Y."/>
            <person name="Huang G."/>
            <person name="Zhou Y."/>
            <person name="Zheng Z."/>
            <person name="Qiu Y."/>
        </authorList>
    </citation>
    <scope>NUCLEOTIDE SEQUENCE [LARGE SCALE GENOMIC DNA]</scope>
    <source>
        <tissue evidence="3">Roots</tissue>
    </source>
</reference>
<feature type="region of interest" description="Disordered" evidence="1">
    <location>
        <begin position="149"/>
        <end position="183"/>
    </location>
</feature>
<dbReference type="AlphaFoldDB" id="A0AAN7K140"/>
<comment type="caution">
    <text evidence="3">The sequence shown here is derived from an EMBL/GenBank/DDBJ whole genome shotgun (WGS) entry which is preliminary data.</text>
</comment>
<dbReference type="Proteomes" id="UP001345219">
    <property type="component" value="Chromosome 8"/>
</dbReference>
<keyword evidence="2" id="KW-0812">Transmembrane</keyword>